<sequence length="229" mass="26022">MFIDSLEKIPQISRAFSTTIFAVNPDIELNLAPQVSLSLNADSIDSQIDEVRELLQLTRNKQTKELYLVIRHAELLSEKSSNVLLKTIEEPGEHIHILLLTKKPFQLLPTIRSRAMLFYLKITVSLVSPPDVPPEILDYAKKLLVADKDQLVHLAEELVKRKSKKSDPDSDNDKAFILKVVETTIELAYKSFYKTNNQLFLKKVTGLDLAYQNISKNGNKKLQLLANLI</sequence>
<reference evidence="1 2" key="1">
    <citation type="journal article" date="2018" name="bioRxiv">
        <title>Evidence of independent acquisition and adaption of ultra-small bacteria to human hosts across the highly diverse yet reduced genomes of the phylum Saccharibacteria.</title>
        <authorList>
            <person name="McLean J.S."/>
            <person name="Bor B."/>
            <person name="To T.T."/>
            <person name="Liu Q."/>
            <person name="Kearns K.A."/>
            <person name="Solden L.M."/>
            <person name="Wrighton K.C."/>
            <person name="He X."/>
            <person name="Shi W."/>
        </authorList>
    </citation>
    <scope>NUCLEOTIDE SEQUENCE [LARGE SCALE GENOMIC DNA]</scope>
    <source>
        <strain evidence="1 2">TM7_KMM_G3_1_HOT_351</strain>
    </source>
</reference>
<dbReference type="EMBL" id="PRLL01000019">
    <property type="protein sequence ID" value="RYC73285.1"/>
    <property type="molecule type" value="Genomic_DNA"/>
</dbReference>
<organism evidence="1 2">
    <name type="scientific">Candidatus Nanosyncoccus nanoralicus</name>
    <dbReference type="NCBI Taxonomy" id="2171996"/>
    <lineage>
        <taxon>Bacteria</taxon>
        <taxon>Candidatus Saccharimonadota</taxon>
        <taxon>Candidatus Nanosyncoccalia</taxon>
        <taxon>Candidatus Nanosyncoccales</taxon>
        <taxon>Candidatus Nanosyncoccaceae</taxon>
        <taxon>Candidatus Nanosyncoccus</taxon>
    </lineage>
</organism>
<evidence type="ECO:0000313" key="2">
    <source>
        <dbReference type="Proteomes" id="UP001191004"/>
    </source>
</evidence>
<dbReference type="InterPro" id="IPR027417">
    <property type="entry name" value="P-loop_NTPase"/>
</dbReference>
<accession>A0ABY0FL86</accession>
<dbReference type="Pfam" id="PF13177">
    <property type="entry name" value="DNA_pol3_delta2"/>
    <property type="match status" value="1"/>
</dbReference>
<dbReference type="GO" id="GO:0003887">
    <property type="term" value="F:DNA-directed DNA polymerase activity"/>
    <property type="evidence" value="ECO:0007669"/>
    <property type="project" value="UniProtKB-EC"/>
</dbReference>
<dbReference type="RefSeq" id="WP_129605080.1">
    <property type="nucleotide sequence ID" value="NZ_PRLL01000019.1"/>
</dbReference>
<dbReference type="Gene3D" id="3.40.50.300">
    <property type="entry name" value="P-loop containing nucleotide triphosphate hydrolases"/>
    <property type="match status" value="1"/>
</dbReference>
<name>A0ABY0FL86_9BACT</name>
<dbReference type="EC" id="2.7.7.7" evidence="1"/>
<comment type="caution">
    <text evidence="1">The sequence shown here is derived from an EMBL/GenBank/DDBJ whole genome shotgun (WGS) entry which is preliminary data.</text>
</comment>
<dbReference type="Proteomes" id="UP001191004">
    <property type="component" value="Unassembled WGS sequence"/>
</dbReference>
<protein>
    <submittedName>
        <fullName evidence="1">DNA polymerase III subunit gamma/tau</fullName>
        <ecNumber evidence="1">2.7.7.7</ecNumber>
    </submittedName>
</protein>
<proteinExistence type="predicted"/>
<dbReference type="SUPFAM" id="SSF52540">
    <property type="entry name" value="P-loop containing nucleoside triphosphate hydrolases"/>
    <property type="match status" value="1"/>
</dbReference>
<keyword evidence="1" id="KW-0548">Nucleotidyltransferase</keyword>
<reference evidence="1 2" key="2">
    <citation type="journal article" date="2020" name="Cell Rep.">
        <title>Acquisition and Adaptation of Ultra-small Parasitic Reduced Genome Bacteria to Mammalian Hosts.</title>
        <authorList>
            <person name="McLean J.S."/>
            <person name="Bor B."/>
            <person name="Kerns K.A."/>
            <person name="Liu Q."/>
            <person name="To T.T."/>
            <person name="Solden L."/>
            <person name="Hendrickson E.L."/>
            <person name="Wrighton K."/>
            <person name="Shi W."/>
            <person name="He X."/>
        </authorList>
    </citation>
    <scope>NUCLEOTIDE SEQUENCE [LARGE SCALE GENOMIC DNA]</scope>
    <source>
        <strain evidence="1 2">TM7_KMM_G3_1_HOT_351</strain>
    </source>
</reference>
<evidence type="ECO:0000313" key="1">
    <source>
        <dbReference type="EMBL" id="RYC73285.1"/>
    </source>
</evidence>
<keyword evidence="2" id="KW-1185">Reference proteome</keyword>
<keyword evidence="1" id="KW-0808">Transferase</keyword>
<gene>
    <name evidence="1" type="primary">dnaX</name>
    <name evidence="1" type="ORF">G3KMM_00469</name>
</gene>